<proteinExistence type="predicted"/>
<evidence type="ECO:0000313" key="2">
    <source>
        <dbReference type="Proteomes" id="UP000295830"/>
    </source>
</evidence>
<dbReference type="InterPro" id="IPR029069">
    <property type="entry name" value="HotDog_dom_sf"/>
</dbReference>
<dbReference type="InterPro" id="IPR027961">
    <property type="entry name" value="DUF4442"/>
</dbReference>
<dbReference type="Gene3D" id="3.10.129.10">
    <property type="entry name" value="Hotdog Thioesterase"/>
    <property type="match status" value="1"/>
</dbReference>
<evidence type="ECO:0000313" key="1">
    <source>
        <dbReference type="EMBL" id="TDT41349.1"/>
    </source>
</evidence>
<dbReference type="SUPFAM" id="SSF54637">
    <property type="entry name" value="Thioesterase/thiol ester dehydrase-isomerase"/>
    <property type="match status" value="1"/>
</dbReference>
<comment type="caution">
    <text evidence="1">The sequence shown here is derived from an EMBL/GenBank/DDBJ whole genome shotgun (WGS) entry which is preliminary data.</text>
</comment>
<dbReference type="Pfam" id="PF14539">
    <property type="entry name" value="DUF4442"/>
    <property type="match status" value="1"/>
</dbReference>
<reference evidence="1 2" key="1">
    <citation type="submission" date="2019-03" db="EMBL/GenBank/DDBJ databases">
        <title>Genomic Encyclopedia of Type Strains, Phase IV (KMG-IV): sequencing the most valuable type-strain genomes for metagenomic binning, comparative biology and taxonomic classification.</title>
        <authorList>
            <person name="Goeker M."/>
        </authorList>
    </citation>
    <scope>NUCLEOTIDE SEQUENCE [LARGE SCALE GENOMIC DNA]</scope>
    <source>
        <strain evidence="1 2">DSM 15505</strain>
    </source>
</reference>
<sequence>MSVFNTVAPRMRDYFEQLEASGRPVPGLADFEKKVGYGLFNRLIAISVPFTRRNGFSVVELRSGYLRAQLSRKGNRNHLGTVYAGAQYLLAEIPFGALSLVEFGGRLIPVLKDLHIFYDAPARTDLEVELTLDPERKAKIEKDVSEKGKAELILELHLKDKKGDVVSRAFANYQVRPV</sequence>
<dbReference type="Proteomes" id="UP000295830">
    <property type="component" value="Unassembled WGS sequence"/>
</dbReference>
<dbReference type="OrthoDB" id="3173842at2"/>
<dbReference type="EMBL" id="SOAX01000003">
    <property type="protein sequence ID" value="TDT41349.1"/>
    <property type="molecule type" value="Genomic_DNA"/>
</dbReference>
<accession>A0A4R7JWG1</accession>
<keyword evidence="2" id="KW-1185">Reference proteome</keyword>
<organism evidence="1 2">
    <name type="scientific">Halospina denitrificans</name>
    <dbReference type="NCBI Taxonomy" id="332522"/>
    <lineage>
        <taxon>Bacteria</taxon>
        <taxon>Pseudomonadati</taxon>
        <taxon>Pseudomonadota</taxon>
        <taxon>Gammaproteobacteria</taxon>
        <taxon>Halospina</taxon>
    </lineage>
</organism>
<dbReference type="RefSeq" id="WP_133735721.1">
    <property type="nucleotide sequence ID" value="NZ_SOAX01000003.1"/>
</dbReference>
<gene>
    <name evidence="1" type="ORF">DES49_1432</name>
</gene>
<name>A0A4R7JWG1_9GAMM</name>
<dbReference type="AlphaFoldDB" id="A0A4R7JWG1"/>
<protein>
    <submittedName>
        <fullName evidence="1">Uncharacterized protein DUF4442</fullName>
    </submittedName>
</protein>